<dbReference type="GO" id="GO:0008173">
    <property type="term" value="F:RNA methyltransferase activity"/>
    <property type="evidence" value="ECO:0007669"/>
    <property type="project" value="InterPro"/>
</dbReference>
<evidence type="ECO:0000259" key="5">
    <source>
        <dbReference type="Pfam" id="PF00588"/>
    </source>
</evidence>
<dbReference type="Gene3D" id="3.40.1280.10">
    <property type="match status" value="1"/>
</dbReference>
<dbReference type="GO" id="GO:0005829">
    <property type="term" value="C:cytosol"/>
    <property type="evidence" value="ECO:0007669"/>
    <property type="project" value="TreeGrafter"/>
</dbReference>
<evidence type="ECO:0000256" key="1">
    <source>
        <dbReference type="ARBA" id="ARBA00007228"/>
    </source>
</evidence>
<protein>
    <submittedName>
        <fullName evidence="6">SpoU rRNA Methylase family protein</fullName>
    </submittedName>
</protein>
<keyword evidence="7" id="KW-1185">Reference proteome</keyword>
<dbReference type="OrthoDB" id="4578643at2"/>
<keyword evidence="3" id="KW-0808">Transferase</keyword>
<evidence type="ECO:0000313" key="6">
    <source>
        <dbReference type="EMBL" id="SDE81474.1"/>
    </source>
</evidence>
<accession>A0A1G7FZZ8</accession>
<dbReference type="InterPro" id="IPR001537">
    <property type="entry name" value="SpoU_MeTrfase"/>
</dbReference>
<dbReference type="CDD" id="cd18098">
    <property type="entry name" value="SpoU-like"/>
    <property type="match status" value="1"/>
</dbReference>
<evidence type="ECO:0000313" key="7">
    <source>
        <dbReference type="Proteomes" id="UP000199412"/>
    </source>
</evidence>
<dbReference type="PANTHER" id="PTHR42786:SF6">
    <property type="entry name" value="TRNA_RRNA METHYLTRANSFERASE SPOU TYPE DOMAIN-CONTAINING PROTEIN"/>
    <property type="match status" value="1"/>
</dbReference>
<dbReference type="Proteomes" id="UP000199412">
    <property type="component" value="Unassembled WGS sequence"/>
</dbReference>
<keyword evidence="2 6" id="KW-0489">Methyltransferase</keyword>
<dbReference type="InterPro" id="IPR029026">
    <property type="entry name" value="tRNA_m1G_MTases_N"/>
</dbReference>
<dbReference type="STRING" id="69960.SAMN05421720_11319"/>
<dbReference type="PANTHER" id="PTHR42786">
    <property type="entry name" value="TRNA/RRNA METHYLTRANSFERASE"/>
    <property type="match status" value="1"/>
</dbReference>
<gene>
    <name evidence="6" type="ORF">SAMN05421720_11319</name>
</gene>
<dbReference type="InterPro" id="IPR004384">
    <property type="entry name" value="RNA_MeTrfase_TrmJ/LasT"/>
</dbReference>
<evidence type="ECO:0000256" key="3">
    <source>
        <dbReference type="ARBA" id="ARBA00022679"/>
    </source>
</evidence>
<comment type="similarity">
    <text evidence="1">Belongs to the class IV-like SAM-binding methyltransferase superfamily. RNA methyltransferase TrmH family.</text>
</comment>
<dbReference type="GO" id="GO:0003723">
    <property type="term" value="F:RNA binding"/>
    <property type="evidence" value="ECO:0007669"/>
    <property type="project" value="InterPro"/>
</dbReference>
<evidence type="ECO:0000256" key="2">
    <source>
        <dbReference type="ARBA" id="ARBA00022603"/>
    </source>
</evidence>
<keyword evidence="4" id="KW-0949">S-adenosyl-L-methionine</keyword>
<dbReference type="RefSeq" id="WP_092787599.1">
    <property type="nucleotide sequence ID" value="NZ_FNAP01000013.1"/>
</dbReference>
<dbReference type="GO" id="GO:0002128">
    <property type="term" value="P:tRNA nucleoside ribose methylation"/>
    <property type="evidence" value="ECO:0007669"/>
    <property type="project" value="TreeGrafter"/>
</dbReference>
<dbReference type="EMBL" id="FNAP01000013">
    <property type="protein sequence ID" value="SDE81474.1"/>
    <property type="molecule type" value="Genomic_DNA"/>
</dbReference>
<evidence type="ECO:0000256" key="4">
    <source>
        <dbReference type="ARBA" id="ARBA00022691"/>
    </source>
</evidence>
<dbReference type="SUPFAM" id="SSF75217">
    <property type="entry name" value="alpha/beta knot"/>
    <property type="match status" value="1"/>
</dbReference>
<dbReference type="AlphaFoldDB" id="A0A1G7FZZ8"/>
<sequence length="208" mass="22665">MRGYFGIGVERVSKPYNVGSVFRSAHAFGASFVFTVAASYPRRAGHTTDTSDSQGQMPFYAFPDAASMVLPEGCKLVGVELFDDSIDLPSFQHPLRAAYILGAERFGLSPDMAARCDYVVRIPTRFSLNLGMAGVLVLYDRLISRGRFAARPVVEGGPREPLAGHVHGWPTFRTMEAHRAAPPLAELAETEQLERFGRSRDGAGDGEP</sequence>
<dbReference type="InterPro" id="IPR029028">
    <property type="entry name" value="Alpha/beta_knot_MTases"/>
</dbReference>
<dbReference type="Pfam" id="PF00588">
    <property type="entry name" value="SpoU_methylase"/>
    <property type="match status" value="1"/>
</dbReference>
<organism evidence="6 7">
    <name type="scientific">Rhodospira trueperi</name>
    <dbReference type="NCBI Taxonomy" id="69960"/>
    <lineage>
        <taxon>Bacteria</taxon>
        <taxon>Pseudomonadati</taxon>
        <taxon>Pseudomonadota</taxon>
        <taxon>Alphaproteobacteria</taxon>
        <taxon>Rhodospirillales</taxon>
        <taxon>Rhodospirillaceae</taxon>
        <taxon>Rhodospira</taxon>
    </lineage>
</organism>
<feature type="domain" description="tRNA/rRNA methyltransferase SpoU type" evidence="5">
    <location>
        <begin position="8"/>
        <end position="139"/>
    </location>
</feature>
<reference evidence="6 7" key="1">
    <citation type="submission" date="2016-10" db="EMBL/GenBank/DDBJ databases">
        <authorList>
            <person name="de Groot N.N."/>
        </authorList>
    </citation>
    <scope>NUCLEOTIDE SEQUENCE [LARGE SCALE GENOMIC DNA]</scope>
    <source>
        <strain evidence="6 7">ATCC 700224</strain>
    </source>
</reference>
<name>A0A1G7FZZ8_9PROT</name>
<proteinExistence type="inferred from homology"/>